<feature type="domain" description="NapC/NirT cytochrome c N-terminal" evidence="13">
    <location>
        <begin position="11"/>
        <end position="140"/>
    </location>
</feature>
<dbReference type="InterPro" id="IPR036280">
    <property type="entry name" value="Multihaem_cyt_sf"/>
</dbReference>
<keyword evidence="9 12" id="KW-1133">Transmembrane helix</keyword>
<gene>
    <name evidence="14" type="ORF">J27TS8_13170</name>
</gene>
<feature type="transmembrane region" description="Helical" evidence="12">
    <location>
        <begin position="12"/>
        <end position="34"/>
    </location>
</feature>
<dbReference type="AlphaFoldDB" id="A0A920BT11"/>
<evidence type="ECO:0000256" key="12">
    <source>
        <dbReference type="SAM" id="Phobius"/>
    </source>
</evidence>
<dbReference type="PANTHER" id="PTHR30333:SF1">
    <property type="entry name" value="CYTOCHROME C-TYPE PROTEIN NAPC"/>
    <property type="match status" value="1"/>
</dbReference>
<dbReference type="GO" id="GO:0046872">
    <property type="term" value="F:metal ion binding"/>
    <property type="evidence" value="ECO:0007669"/>
    <property type="project" value="UniProtKB-KW"/>
</dbReference>
<comment type="caution">
    <text evidence="14">The sequence shown here is derived from an EMBL/GenBank/DDBJ whole genome shotgun (WGS) entry which is preliminary data.</text>
</comment>
<keyword evidence="8" id="KW-0249">Electron transport</keyword>
<comment type="subcellular location">
    <subcellularLocation>
        <location evidence="1">Cell membrane</location>
    </subcellularLocation>
</comment>
<dbReference type="Pfam" id="PF03264">
    <property type="entry name" value="Cytochrom_NNT"/>
    <property type="match status" value="1"/>
</dbReference>
<evidence type="ECO:0000259" key="13">
    <source>
        <dbReference type="Pfam" id="PF03264"/>
    </source>
</evidence>
<keyword evidence="10" id="KW-0408">Iron</keyword>
<evidence type="ECO:0000256" key="11">
    <source>
        <dbReference type="ARBA" id="ARBA00023136"/>
    </source>
</evidence>
<evidence type="ECO:0000256" key="3">
    <source>
        <dbReference type="ARBA" id="ARBA00022448"/>
    </source>
</evidence>
<reference evidence="14" key="1">
    <citation type="submission" date="2021-03" db="EMBL/GenBank/DDBJ databases">
        <title>Antimicrobial resistance genes in bacteria isolated from Japanese honey, and their potential for conferring macrolide and lincosamide resistance in the American foulbrood pathogen Paenibacillus larvae.</title>
        <authorList>
            <person name="Okamoto M."/>
            <person name="Kumagai M."/>
            <person name="Kanamori H."/>
            <person name="Takamatsu D."/>
        </authorList>
    </citation>
    <scope>NUCLEOTIDE SEQUENCE</scope>
    <source>
        <strain evidence="14">J27TS8</strain>
    </source>
</reference>
<evidence type="ECO:0000256" key="1">
    <source>
        <dbReference type="ARBA" id="ARBA00004236"/>
    </source>
</evidence>
<keyword evidence="5" id="KW-0349">Heme</keyword>
<keyword evidence="15" id="KW-1185">Reference proteome</keyword>
<evidence type="ECO:0000313" key="15">
    <source>
        <dbReference type="Proteomes" id="UP000682111"/>
    </source>
</evidence>
<evidence type="ECO:0000256" key="2">
    <source>
        <dbReference type="ARBA" id="ARBA00007395"/>
    </source>
</evidence>
<dbReference type="InterPro" id="IPR038266">
    <property type="entry name" value="NapC/NirT_cytc_sf"/>
</dbReference>
<dbReference type="GO" id="GO:0005886">
    <property type="term" value="C:plasma membrane"/>
    <property type="evidence" value="ECO:0007669"/>
    <property type="project" value="UniProtKB-SubCell"/>
</dbReference>
<keyword evidence="11 12" id="KW-0472">Membrane</keyword>
<evidence type="ECO:0000313" key="14">
    <source>
        <dbReference type="EMBL" id="GIN61324.1"/>
    </source>
</evidence>
<organism evidence="14 15">
    <name type="scientific">Robertmurraya siralis</name>
    <dbReference type="NCBI Taxonomy" id="77777"/>
    <lineage>
        <taxon>Bacteria</taxon>
        <taxon>Bacillati</taxon>
        <taxon>Bacillota</taxon>
        <taxon>Bacilli</taxon>
        <taxon>Bacillales</taxon>
        <taxon>Bacillaceae</taxon>
        <taxon>Robertmurraya</taxon>
    </lineage>
</organism>
<protein>
    <submittedName>
        <fullName evidence="14">Cytochrome c nitrite reductase small subunit</fullName>
    </submittedName>
</protein>
<dbReference type="GO" id="GO:0009055">
    <property type="term" value="F:electron transfer activity"/>
    <property type="evidence" value="ECO:0007669"/>
    <property type="project" value="TreeGrafter"/>
</dbReference>
<dbReference type="Gene3D" id="1.10.3820.10">
    <property type="entry name" value="Di-heme elbow motif domain"/>
    <property type="match status" value="1"/>
</dbReference>
<accession>A0A920BT11</accession>
<dbReference type="GO" id="GO:0009061">
    <property type="term" value="P:anaerobic respiration"/>
    <property type="evidence" value="ECO:0007669"/>
    <property type="project" value="TreeGrafter"/>
</dbReference>
<evidence type="ECO:0000256" key="6">
    <source>
        <dbReference type="ARBA" id="ARBA00022692"/>
    </source>
</evidence>
<keyword evidence="3" id="KW-0813">Transport</keyword>
<evidence type="ECO:0000256" key="4">
    <source>
        <dbReference type="ARBA" id="ARBA00022475"/>
    </source>
</evidence>
<dbReference type="OrthoDB" id="9782159at2"/>
<dbReference type="PANTHER" id="PTHR30333">
    <property type="entry name" value="CYTOCHROME C-TYPE PROTEIN"/>
    <property type="match status" value="1"/>
</dbReference>
<dbReference type="RefSeq" id="WP_095313541.1">
    <property type="nucleotide sequence ID" value="NZ_BORC01000002.1"/>
</dbReference>
<dbReference type="EMBL" id="BORC01000002">
    <property type="protein sequence ID" value="GIN61324.1"/>
    <property type="molecule type" value="Genomic_DNA"/>
</dbReference>
<evidence type="ECO:0000256" key="7">
    <source>
        <dbReference type="ARBA" id="ARBA00022723"/>
    </source>
</evidence>
<dbReference type="InterPro" id="IPR051174">
    <property type="entry name" value="Cytochrome_c-type_ET"/>
</dbReference>
<sequence length="174" mass="19049">MLKKFLSIDKKILLFIGVFVGIILSVVTVKGLAYTDSPEFCSSCHIMTQVHDSFADSTHAELACSDCHLPHDSVVNKLTNKAKSGVGHVYYNTLGADKIPKVLHTTENSKEIINENCIDCHQQTLNNVSHDAKDSCTSCHDGLPHGNDFKTEDYFKPAKPGELLENKGGTMNNG</sequence>
<keyword evidence="4" id="KW-1003">Cell membrane</keyword>
<keyword evidence="6 12" id="KW-0812">Transmembrane</keyword>
<proteinExistence type="inferred from homology"/>
<keyword evidence="7" id="KW-0479">Metal-binding</keyword>
<evidence type="ECO:0000256" key="5">
    <source>
        <dbReference type="ARBA" id="ARBA00022617"/>
    </source>
</evidence>
<evidence type="ECO:0000256" key="8">
    <source>
        <dbReference type="ARBA" id="ARBA00022982"/>
    </source>
</evidence>
<dbReference type="InterPro" id="IPR005126">
    <property type="entry name" value="NapC/NirT_cyt_c_N"/>
</dbReference>
<comment type="similarity">
    <text evidence="2">Belongs to the NapC/NirT/NrfH family.</text>
</comment>
<evidence type="ECO:0000256" key="9">
    <source>
        <dbReference type="ARBA" id="ARBA00022989"/>
    </source>
</evidence>
<dbReference type="SUPFAM" id="SSF48695">
    <property type="entry name" value="Multiheme cytochromes"/>
    <property type="match status" value="1"/>
</dbReference>
<dbReference type="Proteomes" id="UP000682111">
    <property type="component" value="Unassembled WGS sequence"/>
</dbReference>
<evidence type="ECO:0000256" key="10">
    <source>
        <dbReference type="ARBA" id="ARBA00023004"/>
    </source>
</evidence>
<name>A0A920BT11_9BACI</name>